<evidence type="ECO:0000256" key="6">
    <source>
        <dbReference type="SAM" id="Phobius"/>
    </source>
</evidence>
<accession>A0A0C3H9D4</accession>
<feature type="transmembrane region" description="Helical" evidence="6">
    <location>
        <begin position="160"/>
        <end position="180"/>
    </location>
</feature>
<protein>
    <recommendedName>
        <fullName evidence="9">Amino acid permease/ SLC12A domain-containing protein</fullName>
    </recommendedName>
</protein>
<dbReference type="Pfam" id="PF13520">
    <property type="entry name" value="AA_permease_2"/>
    <property type="match status" value="1"/>
</dbReference>
<keyword evidence="8" id="KW-1185">Reference proteome</keyword>
<feature type="transmembrane region" description="Helical" evidence="6">
    <location>
        <begin position="71"/>
        <end position="95"/>
    </location>
</feature>
<evidence type="ECO:0000256" key="2">
    <source>
        <dbReference type="ARBA" id="ARBA00022448"/>
    </source>
</evidence>
<dbReference type="HOGENOM" id="CLU_004495_6_1_1"/>
<feature type="transmembrane region" description="Helical" evidence="6">
    <location>
        <begin position="373"/>
        <end position="394"/>
    </location>
</feature>
<dbReference type="PIRSF" id="PIRSF006060">
    <property type="entry name" value="AA_transporter"/>
    <property type="match status" value="1"/>
</dbReference>
<sequence>MKSYEPHIEALQRREDKDRDELVRLGKKPVLKRNFGFMSILGFSCTVLITWEGSLILFAQGLANGGPAGVIYGFLFVWLGNLCVFSTLSELASMAPTSGGQYHWVSMLAPRHCAKFLSYITGWLTVGGWQGSVASGGYLTGTLIQGLIALTVPEYSPQPYQGTLLFWAVIFFAVFINAIVSSALPKFEGLILILHILGFFAILLPLIILGPHGDAKSVFTTFYNQGGWPTQGLSFFVGIIGNVFAFVGADAAFHMSEEIHNPSVIVPRSIMLSILLNGTTGFAMVVALLFCIGNMDNALSTNTGYPFMEIFLQATHSVGGSAAMAAIITSLAVCATVGILASTSRMFWSFSRDHGLPFWRTLEKVDPRTSVPLWSIGVTTIISCLLALINIGSATAFNDIISLSVAGLYSSYLITTSLLLYRRCTGGFRMPDLSEFPALANTKGAELIWGPWHIKGIYGILNNTFACVYLTIILFFSFWPPATPVLASTMNYSSLVTGAVAIFSVVYYFAWAKKDYQGPIIEIQ</sequence>
<feature type="transmembrane region" description="Helical" evidence="6">
    <location>
        <begin position="315"/>
        <end position="342"/>
    </location>
</feature>
<dbReference type="OrthoDB" id="3257095at2759"/>
<evidence type="ECO:0000256" key="4">
    <source>
        <dbReference type="ARBA" id="ARBA00022989"/>
    </source>
</evidence>
<dbReference type="Proteomes" id="UP000054321">
    <property type="component" value="Unassembled WGS sequence"/>
</dbReference>
<evidence type="ECO:0000256" key="5">
    <source>
        <dbReference type="ARBA" id="ARBA00023136"/>
    </source>
</evidence>
<feature type="transmembrane region" description="Helical" evidence="6">
    <location>
        <begin position="400"/>
        <end position="421"/>
    </location>
</feature>
<dbReference type="InParanoid" id="A0A0C3H9D4"/>
<evidence type="ECO:0000313" key="8">
    <source>
        <dbReference type="Proteomes" id="UP000054321"/>
    </source>
</evidence>
<keyword evidence="5 6" id="KW-0472">Membrane</keyword>
<feature type="transmembrane region" description="Helical" evidence="6">
    <location>
        <begin position="457"/>
        <end position="479"/>
    </location>
</feature>
<proteinExistence type="predicted"/>
<dbReference type="EMBL" id="KN832879">
    <property type="protein sequence ID" value="KIM98976.1"/>
    <property type="molecule type" value="Genomic_DNA"/>
</dbReference>
<feature type="transmembrane region" description="Helical" evidence="6">
    <location>
        <begin position="233"/>
        <end position="253"/>
    </location>
</feature>
<feature type="transmembrane region" description="Helical" evidence="6">
    <location>
        <begin position="116"/>
        <end position="140"/>
    </location>
</feature>
<feature type="transmembrane region" description="Helical" evidence="6">
    <location>
        <begin position="192"/>
        <end position="213"/>
    </location>
</feature>
<evidence type="ECO:0000256" key="3">
    <source>
        <dbReference type="ARBA" id="ARBA00022692"/>
    </source>
</evidence>
<evidence type="ECO:0000313" key="7">
    <source>
        <dbReference type="EMBL" id="KIM98976.1"/>
    </source>
</evidence>
<feature type="transmembrane region" description="Helical" evidence="6">
    <location>
        <begin position="35"/>
        <end position="59"/>
    </location>
</feature>
<keyword evidence="2" id="KW-0813">Transport</keyword>
<keyword evidence="4 6" id="KW-1133">Transmembrane helix</keyword>
<feature type="transmembrane region" description="Helical" evidence="6">
    <location>
        <begin position="274"/>
        <end position="295"/>
    </location>
</feature>
<dbReference type="InterPro" id="IPR002293">
    <property type="entry name" value="AA/rel_permease1"/>
</dbReference>
<dbReference type="GO" id="GO:0022857">
    <property type="term" value="F:transmembrane transporter activity"/>
    <property type="evidence" value="ECO:0007669"/>
    <property type="project" value="InterPro"/>
</dbReference>
<dbReference type="GO" id="GO:0016020">
    <property type="term" value="C:membrane"/>
    <property type="evidence" value="ECO:0007669"/>
    <property type="project" value="UniProtKB-SubCell"/>
</dbReference>
<comment type="subcellular location">
    <subcellularLocation>
        <location evidence="1">Membrane</location>
        <topology evidence="1">Multi-pass membrane protein</topology>
    </subcellularLocation>
</comment>
<feature type="transmembrane region" description="Helical" evidence="6">
    <location>
        <begin position="491"/>
        <end position="510"/>
    </location>
</feature>
<evidence type="ECO:0008006" key="9">
    <source>
        <dbReference type="Google" id="ProtNLM"/>
    </source>
</evidence>
<evidence type="ECO:0000256" key="1">
    <source>
        <dbReference type="ARBA" id="ARBA00004141"/>
    </source>
</evidence>
<reference evidence="7 8" key="1">
    <citation type="submission" date="2014-04" db="EMBL/GenBank/DDBJ databases">
        <authorList>
            <consortium name="DOE Joint Genome Institute"/>
            <person name="Kuo A."/>
            <person name="Martino E."/>
            <person name="Perotto S."/>
            <person name="Kohler A."/>
            <person name="Nagy L.G."/>
            <person name="Floudas D."/>
            <person name="Copeland A."/>
            <person name="Barry K.W."/>
            <person name="Cichocki N."/>
            <person name="Veneault-Fourrey C."/>
            <person name="LaButti K."/>
            <person name="Lindquist E.A."/>
            <person name="Lipzen A."/>
            <person name="Lundell T."/>
            <person name="Morin E."/>
            <person name="Murat C."/>
            <person name="Sun H."/>
            <person name="Tunlid A."/>
            <person name="Henrissat B."/>
            <person name="Grigoriev I.V."/>
            <person name="Hibbett D.S."/>
            <person name="Martin F."/>
            <person name="Nordberg H.P."/>
            <person name="Cantor M.N."/>
            <person name="Hua S.X."/>
        </authorList>
    </citation>
    <scope>NUCLEOTIDE SEQUENCE [LARGE SCALE GENOMIC DNA]</scope>
    <source>
        <strain evidence="7 8">Zn</strain>
    </source>
</reference>
<organism evidence="7 8">
    <name type="scientific">Oidiodendron maius (strain Zn)</name>
    <dbReference type="NCBI Taxonomy" id="913774"/>
    <lineage>
        <taxon>Eukaryota</taxon>
        <taxon>Fungi</taxon>
        <taxon>Dikarya</taxon>
        <taxon>Ascomycota</taxon>
        <taxon>Pezizomycotina</taxon>
        <taxon>Leotiomycetes</taxon>
        <taxon>Leotiomycetes incertae sedis</taxon>
        <taxon>Myxotrichaceae</taxon>
        <taxon>Oidiodendron</taxon>
    </lineage>
</organism>
<reference evidence="8" key="2">
    <citation type="submission" date="2015-01" db="EMBL/GenBank/DDBJ databases">
        <title>Evolutionary Origins and Diversification of the Mycorrhizal Mutualists.</title>
        <authorList>
            <consortium name="DOE Joint Genome Institute"/>
            <consortium name="Mycorrhizal Genomics Consortium"/>
            <person name="Kohler A."/>
            <person name="Kuo A."/>
            <person name="Nagy L.G."/>
            <person name="Floudas D."/>
            <person name="Copeland A."/>
            <person name="Barry K.W."/>
            <person name="Cichocki N."/>
            <person name="Veneault-Fourrey C."/>
            <person name="LaButti K."/>
            <person name="Lindquist E.A."/>
            <person name="Lipzen A."/>
            <person name="Lundell T."/>
            <person name="Morin E."/>
            <person name="Murat C."/>
            <person name="Riley R."/>
            <person name="Ohm R."/>
            <person name="Sun H."/>
            <person name="Tunlid A."/>
            <person name="Henrissat B."/>
            <person name="Grigoriev I.V."/>
            <person name="Hibbett D.S."/>
            <person name="Martin F."/>
        </authorList>
    </citation>
    <scope>NUCLEOTIDE SEQUENCE [LARGE SCALE GENOMIC DNA]</scope>
    <source>
        <strain evidence="8">Zn</strain>
    </source>
</reference>
<keyword evidence="3 6" id="KW-0812">Transmembrane</keyword>
<dbReference type="AlphaFoldDB" id="A0A0C3H9D4"/>
<dbReference type="PANTHER" id="PTHR45649:SF1">
    <property type="entry name" value="TRANSPORTER, PUTATIVE (EUROFUNG)-RELATED"/>
    <property type="match status" value="1"/>
</dbReference>
<name>A0A0C3H9D4_OIDMZ</name>
<dbReference type="Gene3D" id="1.20.1740.10">
    <property type="entry name" value="Amino acid/polyamine transporter I"/>
    <property type="match status" value="1"/>
</dbReference>
<dbReference type="STRING" id="913774.A0A0C3H9D4"/>
<dbReference type="PANTHER" id="PTHR45649">
    <property type="entry name" value="AMINO-ACID PERMEASE BAT1"/>
    <property type="match status" value="1"/>
</dbReference>
<gene>
    <name evidence="7" type="ORF">OIDMADRAFT_166541</name>
</gene>